<proteinExistence type="predicted"/>
<organism evidence="2 3">
    <name type="scientific">Rhodanobacter glycinis</name>
    <dbReference type="NCBI Taxonomy" id="582702"/>
    <lineage>
        <taxon>Bacteria</taxon>
        <taxon>Pseudomonadati</taxon>
        <taxon>Pseudomonadota</taxon>
        <taxon>Gammaproteobacteria</taxon>
        <taxon>Lysobacterales</taxon>
        <taxon>Rhodanobacteraceae</taxon>
        <taxon>Rhodanobacter</taxon>
    </lineage>
</organism>
<dbReference type="EMBL" id="FOSR01000004">
    <property type="protein sequence ID" value="SFK63184.1"/>
    <property type="molecule type" value="Genomic_DNA"/>
</dbReference>
<reference evidence="3" key="1">
    <citation type="submission" date="2016-10" db="EMBL/GenBank/DDBJ databases">
        <authorList>
            <person name="Varghese N."/>
            <person name="Submissions S."/>
        </authorList>
    </citation>
    <scope>NUCLEOTIDE SEQUENCE [LARGE SCALE GENOMIC DNA]</scope>
    <source>
        <strain evidence="3">MO64</strain>
    </source>
</reference>
<feature type="compositionally biased region" description="Basic and acidic residues" evidence="1">
    <location>
        <begin position="60"/>
        <end position="88"/>
    </location>
</feature>
<evidence type="ECO:0000313" key="2">
    <source>
        <dbReference type="EMBL" id="SFK63184.1"/>
    </source>
</evidence>
<evidence type="ECO:0000313" key="3">
    <source>
        <dbReference type="Proteomes" id="UP000198725"/>
    </source>
</evidence>
<name>A0A1I4B3C3_9GAMM</name>
<dbReference type="AlphaFoldDB" id="A0A1I4B3C3"/>
<evidence type="ECO:0000256" key="1">
    <source>
        <dbReference type="SAM" id="MobiDB-lite"/>
    </source>
</evidence>
<feature type="region of interest" description="Disordered" evidence="1">
    <location>
        <begin position="56"/>
        <end position="88"/>
    </location>
</feature>
<gene>
    <name evidence="2" type="ORF">SAMN05192579_104260</name>
</gene>
<sequence>MTTDMRSMRDVDSPLRPPPFARSYVEMALQGGLPAPKLPCDGRSVRPTLGRMQIPLHVPPFREDPADVGEADHPSLRLTRQTKEFRNA</sequence>
<protein>
    <submittedName>
        <fullName evidence="2">Uncharacterized protein</fullName>
    </submittedName>
</protein>
<accession>A0A1I4B3C3</accession>
<dbReference type="Proteomes" id="UP000198725">
    <property type="component" value="Unassembled WGS sequence"/>
</dbReference>
<keyword evidence="3" id="KW-1185">Reference proteome</keyword>